<protein>
    <submittedName>
        <fullName evidence="21">Na_Ca_ex domain-containing protein</fullName>
    </submittedName>
</protein>
<feature type="transmembrane region" description="Helical" evidence="17">
    <location>
        <begin position="29"/>
        <end position="52"/>
    </location>
</feature>
<dbReference type="GO" id="GO:0005886">
    <property type="term" value="C:plasma membrane"/>
    <property type="evidence" value="ECO:0007669"/>
    <property type="project" value="TreeGrafter"/>
</dbReference>
<dbReference type="GO" id="GO:0015293">
    <property type="term" value="F:symporter activity"/>
    <property type="evidence" value="ECO:0007669"/>
    <property type="project" value="UniProtKB-KW"/>
</dbReference>
<keyword evidence="10" id="KW-0769">Symport</keyword>
<feature type="signal peptide" evidence="18">
    <location>
        <begin position="1"/>
        <end position="17"/>
    </location>
</feature>
<keyword evidence="3" id="KW-0813">Transport</keyword>
<evidence type="ECO:0000256" key="13">
    <source>
        <dbReference type="ARBA" id="ARBA00023053"/>
    </source>
</evidence>
<evidence type="ECO:0000256" key="17">
    <source>
        <dbReference type="SAM" id="Phobius"/>
    </source>
</evidence>
<name>A0A1I8JMM2_9PLAT</name>
<evidence type="ECO:0000256" key="4">
    <source>
        <dbReference type="ARBA" id="ARBA00022449"/>
    </source>
</evidence>
<evidence type="ECO:0000256" key="14">
    <source>
        <dbReference type="ARBA" id="ARBA00023065"/>
    </source>
</evidence>
<organism evidence="20 21">
    <name type="scientific">Macrostomum lignano</name>
    <dbReference type="NCBI Taxonomy" id="282301"/>
    <lineage>
        <taxon>Eukaryota</taxon>
        <taxon>Metazoa</taxon>
        <taxon>Spiralia</taxon>
        <taxon>Lophotrochozoa</taxon>
        <taxon>Platyhelminthes</taxon>
        <taxon>Rhabditophora</taxon>
        <taxon>Macrostomorpha</taxon>
        <taxon>Macrostomida</taxon>
        <taxon>Macrostomidae</taxon>
        <taxon>Macrostomum</taxon>
    </lineage>
</organism>
<evidence type="ECO:0000256" key="7">
    <source>
        <dbReference type="ARBA" id="ARBA00022692"/>
    </source>
</evidence>
<evidence type="ECO:0000256" key="12">
    <source>
        <dbReference type="ARBA" id="ARBA00022989"/>
    </source>
</evidence>
<keyword evidence="5" id="KW-0633">Potassium transport</keyword>
<keyword evidence="4" id="KW-0050">Antiport</keyword>
<evidence type="ECO:0000256" key="18">
    <source>
        <dbReference type="SAM" id="SignalP"/>
    </source>
</evidence>
<keyword evidence="15 17" id="KW-0472">Membrane</keyword>
<keyword evidence="8 18" id="KW-0732">Signal</keyword>
<dbReference type="InterPro" id="IPR044880">
    <property type="entry name" value="NCX_ion-bd_dom_sf"/>
</dbReference>
<sequence length="141" mass="15521">WALFVVAFPFLCLFSWTIPECSREDLKKYFIVSFLVSVLWIAALSFAMVTIVARMGCLLGIDTFVMSLVVLAAGTSIPDLLSSIIVARDGFGDMAVSNAIGSNVFDIDLGLGLPFLIRAFINKGKPLDMFSDSERVRRLVF</sequence>
<comment type="similarity">
    <text evidence="2">Belongs to the Ca(2+):cation antiporter (CaCA) (TC 2.A.19) family. SLC24A subfamily.</text>
</comment>
<dbReference type="GO" id="GO:0008273">
    <property type="term" value="F:calcium, potassium:sodium antiporter activity"/>
    <property type="evidence" value="ECO:0007669"/>
    <property type="project" value="TreeGrafter"/>
</dbReference>
<evidence type="ECO:0000256" key="8">
    <source>
        <dbReference type="ARBA" id="ARBA00022729"/>
    </source>
</evidence>
<evidence type="ECO:0000256" key="10">
    <source>
        <dbReference type="ARBA" id="ARBA00022847"/>
    </source>
</evidence>
<evidence type="ECO:0000256" key="1">
    <source>
        <dbReference type="ARBA" id="ARBA00004141"/>
    </source>
</evidence>
<keyword evidence="6" id="KW-0109">Calcium transport</keyword>
<evidence type="ECO:0000256" key="2">
    <source>
        <dbReference type="ARBA" id="ARBA00005364"/>
    </source>
</evidence>
<feature type="domain" description="Sodium/calcium exchanger membrane region" evidence="19">
    <location>
        <begin position="31"/>
        <end position="125"/>
    </location>
</feature>
<feature type="chain" id="PRO_5009321859" evidence="18">
    <location>
        <begin position="18"/>
        <end position="141"/>
    </location>
</feature>
<feature type="transmembrane region" description="Helical" evidence="17">
    <location>
        <begin position="99"/>
        <end position="121"/>
    </location>
</feature>
<comment type="subcellular location">
    <subcellularLocation>
        <location evidence="1">Membrane</location>
        <topology evidence="1">Multi-pass membrane protein</topology>
    </subcellularLocation>
</comment>
<evidence type="ECO:0000256" key="6">
    <source>
        <dbReference type="ARBA" id="ARBA00022568"/>
    </source>
</evidence>
<keyword evidence="20" id="KW-1185">Reference proteome</keyword>
<feature type="transmembrane region" description="Helical" evidence="17">
    <location>
        <begin position="64"/>
        <end position="87"/>
    </location>
</feature>
<proteinExistence type="inferred from homology"/>
<dbReference type="GO" id="GO:0005262">
    <property type="term" value="F:calcium channel activity"/>
    <property type="evidence" value="ECO:0007669"/>
    <property type="project" value="TreeGrafter"/>
</dbReference>
<evidence type="ECO:0000256" key="16">
    <source>
        <dbReference type="ARBA" id="ARBA00023201"/>
    </source>
</evidence>
<dbReference type="PANTHER" id="PTHR10846">
    <property type="entry name" value="SODIUM/POTASSIUM/CALCIUM EXCHANGER"/>
    <property type="match status" value="1"/>
</dbReference>
<keyword evidence="12 17" id="KW-1133">Transmembrane helix</keyword>
<keyword evidence="13" id="KW-0915">Sodium</keyword>
<evidence type="ECO:0000259" key="19">
    <source>
        <dbReference type="Pfam" id="PF01699"/>
    </source>
</evidence>
<keyword evidence="16" id="KW-0739">Sodium transport</keyword>
<accession>A0A1I8JMM2</accession>
<dbReference type="Pfam" id="PF01699">
    <property type="entry name" value="Na_Ca_ex"/>
    <property type="match status" value="1"/>
</dbReference>
<keyword evidence="9" id="KW-0106">Calcium</keyword>
<dbReference type="GO" id="GO:0006874">
    <property type="term" value="P:intracellular calcium ion homeostasis"/>
    <property type="evidence" value="ECO:0007669"/>
    <property type="project" value="TreeGrafter"/>
</dbReference>
<dbReference type="WBParaSite" id="maker-uti_cns_0049229-snap-gene-0.12-mRNA-1">
    <property type="protein sequence ID" value="maker-uti_cns_0049229-snap-gene-0.12-mRNA-1"/>
    <property type="gene ID" value="maker-uti_cns_0049229-snap-gene-0.12"/>
</dbReference>
<keyword evidence="14" id="KW-0406">Ion transport</keyword>
<dbReference type="InterPro" id="IPR004837">
    <property type="entry name" value="NaCa_Exmemb"/>
</dbReference>
<dbReference type="PANTHER" id="PTHR10846:SF8">
    <property type="entry name" value="INNER MEMBRANE PROTEIN YRBG"/>
    <property type="match status" value="1"/>
</dbReference>
<evidence type="ECO:0000256" key="15">
    <source>
        <dbReference type="ARBA" id="ARBA00023136"/>
    </source>
</evidence>
<evidence type="ECO:0000313" key="20">
    <source>
        <dbReference type="Proteomes" id="UP000095280"/>
    </source>
</evidence>
<keyword evidence="11" id="KW-0630">Potassium</keyword>
<evidence type="ECO:0000256" key="5">
    <source>
        <dbReference type="ARBA" id="ARBA00022538"/>
    </source>
</evidence>
<dbReference type="InterPro" id="IPR004481">
    <property type="entry name" value="K/Na/Ca-exchanger"/>
</dbReference>
<reference evidence="21" key="1">
    <citation type="submission" date="2016-11" db="UniProtKB">
        <authorList>
            <consortium name="WormBaseParasite"/>
        </authorList>
    </citation>
    <scope>IDENTIFICATION</scope>
</reference>
<evidence type="ECO:0000256" key="3">
    <source>
        <dbReference type="ARBA" id="ARBA00022448"/>
    </source>
</evidence>
<dbReference type="Proteomes" id="UP000095280">
    <property type="component" value="Unplaced"/>
</dbReference>
<dbReference type="FunFam" id="1.20.1420.30:FF:000009">
    <property type="entry name" value="sodium/potassium/calcium exchanger 5 isoform X2"/>
    <property type="match status" value="1"/>
</dbReference>
<evidence type="ECO:0000256" key="11">
    <source>
        <dbReference type="ARBA" id="ARBA00022958"/>
    </source>
</evidence>
<dbReference type="AlphaFoldDB" id="A0A1I8JMM2"/>
<evidence type="ECO:0000256" key="9">
    <source>
        <dbReference type="ARBA" id="ARBA00022837"/>
    </source>
</evidence>
<evidence type="ECO:0000313" key="21">
    <source>
        <dbReference type="WBParaSite" id="maker-uti_cns_0049229-snap-gene-0.12-mRNA-1"/>
    </source>
</evidence>
<keyword evidence="7 17" id="KW-0812">Transmembrane</keyword>
<dbReference type="Gene3D" id="1.20.1420.30">
    <property type="entry name" value="NCX, central ion-binding region"/>
    <property type="match status" value="1"/>
</dbReference>